<evidence type="ECO:0000313" key="1">
    <source>
        <dbReference type="EMBL" id="SVA61795.1"/>
    </source>
</evidence>
<reference evidence="1" key="1">
    <citation type="submission" date="2018-05" db="EMBL/GenBank/DDBJ databases">
        <authorList>
            <person name="Lanie J.A."/>
            <person name="Ng W.-L."/>
            <person name="Kazmierczak K.M."/>
            <person name="Andrzejewski T.M."/>
            <person name="Davidsen T.M."/>
            <person name="Wayne K.J."/>
            <person name="Tettelin H."/>
            <person name="Glass J.I."/>
            <person name="Rusch D."/>
            <person name="Podicherti R."/>
            <person name="Tsui H.-C.T."/>
            <person name="Winkler M.E."/>
        </authorList>
    </citation>
    <scope>NUCLEOTIDE SEQUENCE</scope>
</reference>
<organism evidence="1">
    <name type="scientific">marine metagenome</name>
    <dbReference type="NCBI Taxonomy" id="408172"/>
    <lineage>
        <taxon>unclassified sequences</taxon>
        <taxon>metagenomes</taxon>
        <taxon>ecological metagenomes</taxon>
    </lineage>
</organism>
<name>A0A381XAK2_9ZZZZ</name>
<proteinExistence type="predicted"/>
<protein>
    <submittedName>
        <fullName evidence="1">Uncharacterized protein</fullName>
    </submittedName>
</protein>
<dbReference type="InterPro" id="IPR011011">
    <property type="entry name" value="Znf_FYVE_PHD"/>
</dbReference>
<accession>A0A381XAK2</accession>
<dbReference type="EMBL" id="UINC01014497">
    <property type="protein sequence ID" value="SVA61795.1"/>
    <property type="molecule type" value="Genomic_DNA"/>
</dbReference>
<dbReference type="AlphaFoldDB" id="A0A381XAK2"/>
<sequence length="117" mass="13517">MLSEKKVGLKGHWGGNEIKNCPTCKQQFTMTNWKQIFCSKNCRVMSRHYYKSTIDSNLRTCKICGFRIMSGGQRSLKVNAGCCYLCVRKLKRELGIDQMRPRIDTAKSNAGNLRKRY</sequence>
<gene>
    <name evidence="1" type="ORF">METZ01_LOCUS114649</name>
</gene>
<dbReference type="SUPFAM" id="SSF57903">
    <property type="entry name" value="FYVE/PHD zinc finger"/>
    <property type="match status" value="1"/>
</dbReference>